<dbReference type="InterPro" id="IPR010985">
    <property type="entry name" value="Ribbon_hlx_hlx"/>
</dbReference>
<organism evidence="3 4">
    <name type="scientific">Treponema bryantii</name>
    <dbReference type="NCBI Taxonomy" id="163"/>
    <lineage>
        <taxon>Bacteria</taxon>
        <taxon>Pseudomonadati</taxon>
        <taxon>Spirochaetota</taxon>
        <taxon>Spirochaetia</taxon>
        <taxon>Spirochaetales</taxon>
        <taxon>Treponemataceae</taxon>
        <taxon>Treponema</taxon>
    </lineage>
</organism>
<sequence>MAVALKDERIDFRANSNQKTLLERAAELKHVSLSSYVLTSSLKQAQIDLAENEVLVLSNRDRDLVMAALENPPEPNEALKGLFR</sequence>
<protein>
    <submittedName>
        <fullName evidence="3">Uncharacterized conserved protein, DUF1778 family</fullName>
    </submittedName>
</protein>
<dbReference type="AlphaFoldDB" id="A0A1I3I3M7"/>
<gene>
    <name evidence="3" type="ORF">SAMN04487775_101300</name>
</gene>
<dbReference type="Gene3D" id="1.20.5.780">
    <property type="entry name" value="Single helix bin"/>
    <property type="match status" value="1"/>
</dbReference>
<name>A0A1I3I3M7_9SPIR</name>
<keyword evidence="4" id="KW-1185">Reference proteome</keyword>
<proteinExistence type="inferred from homology"/>
<keyword evidence="1" id="KW-1277">Toxin-antitoxin system</keyword>
<accession>A0A1I3I3M7</accession>
<dbReference type="OrthoDB" id="467339at2"/>
<evidence type="ECO:0000313" key="3">
    <source>
        <dbReference type="EMBL" id="SFI42541.1"/>
    </source>
</evidence>
<dbReference type="EMBL" id="FORI01000001">
    <property type="protein sequence ID" value="SFI42541.1"/>
    <property type="molecule type" value="Genomic_DNA"/>
</dbReference>
<dbReference type="GO" id="GO:0006355">
    <property type="term" value="P:regulation of DNA-templated transcription"/>
    <property type="evidence" value="ECO:0007669"/>
    <property type="project" value="InterPro"/>
</dbReference>
<dbReference type="SUPFAM" id="SSF47598">
    <property type="entry name" value="Ribbon-helix-helix"/>
    <property type="match status" value="1"/>
</dbReference>
<evidence type="ECO:0000313" key="4">
    <source>
        <dbReference type="Proteomes" id="UP000182737"/>
    </source>
</evidence>
<evidence type="ECO:0000256" key="2">
    <source>
        <dbReference type="ARBA" id="ARBA00049988"/>
    </source>
</evidence>
<evidence type="ECO:0000256" key="1">
    <source>
        <dbReference type="ARBA" id="ARBA00022649"/>
    </source>
</evidence>
<dbReference type="InterPro" id="IPR014795">
    <property type="entry name" value="TacA_1-like"/>
</dbReference>
<reference evidence="4" key="1">
    <citation type="submission" date="2016-10" db="EMBL/GenBank/DDBJ databases">
        <authorList>
            <person name="Varghese N."/>
            <person name="Submissions S."/>
        </authorList>
    </citation>
    <scope>NUCLEOTIDE SEQUENCE [LARGE SCALE GENOMIC DNA]</scope>
    <source>
        <strain evidence="4">XBD1002</strain>
    </source>
</reference>
<dbReference type="Proteomes" id="UP000182737">
    <property type="component" value="Unassembled WGS sequence"/>
</dbReference>
<dbReference type="RefSeq" id="WP_074929891.1">
    <property type="nucleotide sequence ID" value="NZ_FORI01000001.1"/>
</dbReference>
<comment type="similarity">
    <text evidence="2">Belongs to the TacA antitoxin family.</text>
</comment>
<dbReference type="Pfam" id="PF08681">
    <property type="entry name" value="TacA1"/>
    <property type="match status" value="1"/>
</dbReference>
<dbReference type="PANTHER" id="PTHR35401">
    <property type="entry name" value="COPG FAMILY HELIX-TURN-HELIX PROTEIN-RELATED-RELATED"/>
    <property type="match status" value="1"/>
</dbReference>